<keyword evidence="2" id="KW-0812">Transmembrane</keyword>
<feature type="transmembrane region" description="Helical" evidence="2">
    <location>
        <begin position="20"/>
        <end position="44"/>
    </location>
</feature>
<accession>A0A0H4WYV9</accession>
<evidence type="ECO:0000313" key="4">
    <source>
        <dbReference type="Proteomes" id="UP000009026"/>
    </source>
</evidence>
<dbReference type="RefSeq" id="WP_002640548.1">
    <property type="nucleotide sequence ID" value="NZ_CP012109.1"/>
</dbReference>
<keyword evidence="4" id="KW-1185">Reference proteome</keyword>
<dbReference type="AlphaFoldDB" id="A0A0H4WYV9"/>
<evidence type="ECO:0000313" key="3">
    <source>
        <dbReference type="EMBL" id="AKQ66530.1"/>
    </source>
</evidence>
<reference evidence="3 4" key="1">
    <citation type="journal article" date="2016" name="PLoS ONE">
        <title>Complete Genome Sequence and Comparative Genomics of a Novel Myxobacterium Myxococcus hansupus.</title>
        <authorList>
            <person name="Sharma G."/>
            <person name="Narwani T."/>
            <person name="Subramanian S."/>
        </authorList>
    </citation>
    <scope>NUCLEOTIDE SEQUENCE [LARGE SCALE GENOMIC DNA]</scope>
    <source>
        <strain evidence="4">mixupus</strain>
    </source>
</reference>
<evidence type="ECO:0000256" key="1">
    <source>
        <dbReference type="SAM" id="Coils"/>
    </source>
</evidence>
<dbReference type="EMBL" id="CP012109">
    <property type="protein sequence ID" value="AKQ66530.1"/>
    <property type="molecule type" value="Genomic_DNA"/>
</dbReference>
<dbReference type="OrthoDB" id="5379512at2"/>
<gene>
    <name evidence="3" type="ORF">A176_003442</name>
</gene>
<dbReference type="KEGG" id="mym:A176_003442"/>
<keyword evidence="1" id="KW-0175">Coiled coil</keyword>
<dbReference type="Proteomes" id="UP000009026">
    <property type="component" value="Chromosome"/>
</dbReference>
<dbReference type="STRING" id="1297742.A176_003442"/>
<organism evidence="3 4">
    <name type="scientific">Pseudomyxococcus hansupus</name>
    <dbReference type="NCBI Taxonomy" id="1297742"/>
    <lineage>
        <taxon>Bacteria</taxon>
        <taxon>Pseudomonadati</taxon>
        <taxon>Myxococcota</taxon>
        <taxon>Myxococcia</taxon>
        <taxon>Myxococcales</taxon>
        <taxon>Cystobacterineae</taxon>
        <taxon>Myxococcaceae</taxon>
        <taxon>Pseudomyxococcus</taxon>
    </lineage>
</organism>
<dbReference type="PATRIC" id="fig|1297742.4.peg.3474"/>
<name>A0A0H4WYV9_9BACT</name>
<protein>
    <submittedName>
        <fullName evidence="3">Uncharacterized protein</fullName>
    </submittedName>
</protein>
<keyword evidence="2" id="KW-1133">Transmembrane helix</keyword>
<keyword evidence="2" id="KW-0472">Membrane</keyword>
<dbReference type="eggNOG" id="ENOG50344HH">
    <property type="taxonomic scope" value="Bacteria"/>
</dbReference>
<proteinExistence type="predicted"/>
<feature type="coiled-coil region" evidence="1">
    <location>
        <begin position="117"/>
        <end position="144"/>
    </location>
</feature>
<evidence type="ECO:0000256" key="2">
    <source>
        <dbReference type="SAM" id="Phobius"/>
    </source>
</evidence>
<sequence length="366" mass="40646">MNQRVANRVNSIAVSAYKFVGSLLLTLIMLGLVSFLSVQGFFLVSRGWVSPTVISPTDEQILTLNTQVAAQTSARDHVLSDRRSVENRISDAERTISAERAFQQRFLVALRGERDARDRVAQRLSLLRREYSSARAEIMQSNRAYAGLARTRTDALYDARLLEQEEKLTINHHLAQLAQSNLSLAQSSVDLETRLDSLHREIAGLSAVQSGMGKSETPQGMTSDVLLLEREYTHSVLEQARAEATLTSLQTDLAALDEVALRYDTLIASLRASPYLKAIEKDLTVAFVPYENIPNAEQGTPLYACAAKVVWCHEVGVIGRILEGEVSIKHPIRQYMLRGVMVEIQLTDGPSAREDLLHLGRPPLLL</sequence>